<evidence type="ECO:0000313" key="5">
    <source>
        <dbReference type="EMBL" id="JAC31685.1"/>
    </source>
</evidence>
<dbReference type="SUPFAM" id="SSF48452">
    <property type="entry name" value="TPR-like"/>
    <property type="match status" value="1"/>
</dbReference>
<dbReference type="InterPro" id="IPR033891">
    <property type="entry name" value="TTC38"/>
</dbReference>
<comment type="similarity">
    <text evidence="1">Belongs to the TTC38 family.</text>
</comment>
<reference evidence="5" key="1">
    <citation type="submission" date="2014-03" db="EMBL/GenBank/DDBJ databases">
        <title>The sialotranscriptome of Amblyomma triste, Amblyomma parvum and Amblyomma cajennense ticks, uncovered by 454-based RNA-seq.</title>
        <authorList>
            <person name="Garcia G.R."/>
            <person name="Gardinassi L.G."/>
            <person name="Ribeiro J.M."/>
            <person name="Anatriello E."/>
            <person name="Ferreira B.R."/>
            <person name="Moreira H.N."/>
            <person name="Mafra C."/>
            <person name="Olegario M.M."/>
            <person name="Szabo P.J."/>
            <person name="Miranda-Santos I.K."/>
            <person name="Maruyama S.R."/>
        </authorList>
    </citation>
    <scope>NUCLEOTIDE SEQUENCE</scope>
    <source>
        <strain evidence="5">Mato Grasso do Sul</strain>
        <tissue evidence="5">Salivary glands</tissue>
    </source>
</reference>
<dbReference type="PANTHER" id="PTHR16263:SF4">
    <property type="entry name" value="TETRATRICOPEPTIDE REPEAT PROTEIN 38"/>
    <property type="match status" value="1"/>
</dbReference>
<name>A0A023GG09_AMBTT</name>
<evidence type="ECO:0000256" key="1">
    <source>
        <dbReference type="ARBA" id="ARBA00005857"/>
    </source>
</evidence>
<evidence type="ECO:0000256" key="4">
    <source>
        <dbReference type="ARBA" id="ARBA00022803"/>
    </source>
</evidence>
<dbReference type="Gene3D" id="1.25.40.10">
    <property type="entry name" value="Tetratricopeptide repeat domain"/>
    <property type="match status" value="1"/>
</dbReference>
<sequence length="510" mass="56761">MSTTLTLRQNWRDCAAWKAEKLPLNTTSDQACKLFDAALSQYVGWYDDPTLGGLSGTLDSLKKADPHFTMGQVLNVGLTLIGSGDSVLKNAQLSGDLDVLDSIASRGQLERREQLHVDAVLAWSRGRMSRAASLWEDILIDNPTDMLALKFAHDTYFYLGCQRQIRDSVARVLPRWKPSAPLYSYLHGMLAFGQCETNLFEDARKSGEEALRLNRHDAWATHALAHVYEMQADPDGGISFMSRTLADWEPCAMLACHNFWHWAVYHVEKGEVEAALDIFDGQVANRLRGSGAMLDYVDAASLLYRLQLRNVPQEKLSTRWPGVWDVAYGHHDDRILVFNQLHFLMAYLGIGDDAEALLNPPPQRDLGRCEDGGWPADQRRVMAEVGLPVMQAMVAHSQRRFDDAAEKLAAVRYDVLRIGGSNAQRDVFDLLLMDAAIRSERHTRLAEALLAERSLSRPNSTMLKSLNETLAKRCSGSKSPTSANVLHARIVDCPAAAGARPACGMVQEKK</sequence>
<dbReference type="AlphaFoldDB" id="A0A023GG09"/>
<protein>
    <recommendedName>
        <fullName evidence="2">Tetratricopeptide repeat protein 38</fullName>
    </recommendedName>
</protein>
<dbReference type="PANTHER" id="PTHR16263">
    <property type="entry name" value="TETRATRICOPEPTIDE REPEAT PROTEIN 38"/>
    <property type="match status" value="1"/>
</dbReference>
<dbReference type="CDD" id="cd05804">
    <property type="entry name" value="StaR_like"/>
    <property type="match status" value="1"/>
</dbReference>
<keyword evidence="3" id="KW-0677">Repeat</keyword>
<organism evidence="5">
    <name type="scientific">Amblyomma triste</name>
    <name type="common">Neotropical tick</name>
    <dbReference type="NCBI Taxonomy" id="251400"/>
    <lineage>
        <taxon>Eukaryota</taxon>
        <taxon>Metazoa</taxon>
        <taxon>Ecdysozoa</taxon>
        <taxon>Arthropoda</taxon>
        <taxon>Chelicerata</taxon>
        <taxon>Arachnida</taxon>
        <taxon>Acari</taxon>
        <taxon>Parasitiformes</taxon>
        <taxon>Ixodida</taxon>
        <taxon>Ixodoidea</taxon>
        <taxon>Ixodidae</taxon>
        <taxon>Amblyomminae</taxon>
        <taxon>Amblyomma</taxon>
    </lineage>
</organism>
<evidence type="ECO:0000256" key="3">
    <source>
        <dbReference type="ARBA" id="ARBA00022737"/>
    </source>
</evidence>
<dbReference type="InterPro" id="IPR011990">
    <property type="entry name" value="TPR-like_helical_dom_sf"/>
</dbReference>
<evidence type="ECO:0000256" key="2">
    <source>
        <dbReference type="ARBA" id="ARBA00019992"/>
    </source>
</evidence>
<accession>A0A023GG09</accession>
<keyword evidence="4" id="KW-0802">TPR repeat</keyword>
<proteinExistence type="evidence at transcript level"/>
<dbReference type="EMBL" id="GBBM01003733">
    <property type="protein sequence ID" value="JAC31685.1"/>
    <property type="molecule type" value="mRNA"/>
</dbReference>